<dbReference type="Gene3D" id="3.40.640.10">
    <property type="entry name" value="Type I PLP-dependent aspartate aminotransferase-like (Major domain)"/>
    <property type="match status" value="1"/>
</dbReference>
<keyword evidence="6" id="KW-0032">Aminotransferase</keyword>
<dbReference type="EMBL" id="JBITGY010000015">
    <property type="protein sequence ID" value="MFI6504494.1"/>
    <property type="molecule type" value="Genomic_DNA"/>
</dbReference>
<evidence type="ECO:0000313" key="7">
    <source>
        <dbReference type="Proteomes" id="UP001612741"/>
    </source>
</evidence>
<dbReference type="Gene3D" id="3.90.1150.10">
    <property type="entry name" value="Aspartate Aminotransferase, domain 1"/>
    <property type="match status" value="1"/>
</dbReference>
<comment type="caution">
    <text evidence="6">The sequence shown here is derived from an EMBL/GenBank/DDBJ whole genome shotgun (WGS) entry which is preliminary data.</text>
</comment>
<evidence type="ECO:0000313" key="6">
    <source>
        <dbReference type="EMBL" id="MFI6504494.1"/>
    </source>
</evidence>
<comment type="cofactor">
    <cofactor evidence="1 4">
        <name>pyridoxal 5'-phosphate</name>
        <dbReference type="ChEBI" id="CHEBI:597326"/>
    </cofactor>
</comment>
<dbReference type="PROSITE" id="PS00595">
    <property type="entry name" value="AA_TRANSFER_CLASS_5"/>
    <property type="match status" value="1"/>
</dbReference>
<evidence type="ECO:0000256" key="2">
    <source>
        <dbReference type="ARBA" id="ARBA00022898"/>
    </source>
</evidence>
<gene>
    <name evidence="6" type="ORF">ACIBG2_44415</name>
</gene>
<dbReference type="GO" id="GO:0008483">
    <property type="term" value="F:transaminase activity"/>
    <property type="evidence" value="ECO:0007669"/>
    <property type="project" value="UniProtKB-KW"/>
</dbReference>
<proteinExistence type="inferred from homology"/>
<dbReference type="InterPro" id="IPR015421">
    <property type="entry name" value="PyrdxlP-dep_Trfase_major"/>
</dbReference>
<comment type="similarity">
    <text evidence="3">Belongs to the class-V pyridoxal-phosphate-dependent aminotransferase family.</text>
</comment>
<dbReference type="InterPro" id="IPR015424">
    <property type="entry name" value="PyrdxlP-dep_Trfase"/>
</dbReference>
<keyword evidence="2" id="KW-0663">Pyridoxal phosphate</keyword>
<sequence>MRTHLNTAGAGLMSRRTVETMIEVLEAEQRDGAYETEQRYDDELNVALYKELGRLVNADPQDVAIFDSATRAWSATFGRLALRSGQRVIITPYEYAGNLMSLTTLQKRYGFRIEVMPLDGAGDLDLDWLRRSVDDDVALVSVPHVPSGCGIVNPVEEIGRILDGGDALYVVDGCQSVGQLPVDVGRIGCDLFTGAGRKFLCGPRGTGFAVASRRLRERLTPDLLDLHVADIDQHLDVAEHVSGARGLELAERSTAVFMGLLASLAEAPDPAGLDNGHLSTALAAELRTVDGVQVFDPGRRQSGITAFRHDRVPAARIAEELRAAGVNVWKIAGSHTPLYLLERDVTTAVRVSVHWYTTEADLTRFMNELRRILA</sequence>
<evidence type="ECO:0000259" key="5">
    <source>
        <dbReference type="Pfam" id="PF00266"/>
    </source>
</evidence>
<protein>
    <submittedName>
        <fullName evidence="6">Aminotransferase class V-fold PLP-dependent enzyme</fullName>
    </submittedName>
</protein>
<organism evidence="6 7">
    <name type="scientific">Nonomuraea typhae</name>
    <dbReference type="NCBI Taxonomy" id="2603600"/>
    <lineage>
        <taxon>Bacteria</taxon>
        <taxon>Bacillati</taxon>
        <taxon>Actinomycetota</taxon>
        <taxon>Actinomycetes</taxon>
        <taxon>Streptosporangiales</taxon>
        <taxon>Streptosporangiaceae</taxon>
        <taxon>Nonomuraea</taxon>
    </lineage>
</organism>
<evidence type="ECO:0000256" key="3">
    <source>
        <dbReference type="RuleBase" id="RU004075"/>
    </source>
</evidence>
<dbReference type="PANTHER" id="PTHR43586">
    <property type="entry name" value="CYSTEINE DESULFURASE"/>
    <property type="match status" value="1"/>
</dbReference>
<dbReference type="InterPro" id="IPR000192">
    <property type="entry name" value="Aminotrans_V_dom"/>
</dbReference>
<reference evidence="6 7" key="1">
    <citation type="submission" date="2024-10" db="EMBL/GenBank/DDBJ databases">
        <title>The Natural Products Discovery Center: Release of the First 8490 Sequenced Strains for Exploring Actinobacteria Biosynthetic Diversity.</title>
        <authorList>
            <person name="Kalkreuter E."/>
            <person name="Kautsar S.A."/>
            <person name="Yang D."/>
            <person name="Bader C.D."/>
            <person name="Teijaro C.N."/>
            <person name="Fluegel L."/>
            <person name="Davis C.M."/>
            <person name="Simpson J.R."/>
            <person name="Lauterbach L."/>
            <person name="Steele A.D."/>
            <person name="Gui C."/>
            <person name="Meng S."/>
            <person name="Li G."/>
            <person name="Viehrig K."/>
            <person name="Ye F."/>
            <person name="Su P."/>
            <person name="Kiefer A.F."/>
            <person name="Nichols A."/>
            <person name="Cepeda A.J."/>
            <person name="Yan W."/>
            <person name="Fan B."/>
            <person name="Jiang Y."/>
            <person name="Adhikari A."/>
            <person name="Zheng C.-J."/>
            <person name="Schuster L."/>
            <person name="Cowan T.M."/>
            <person name="Smanski M.J."/>
            <person name="Chevrette M.G."/>
            <person name="De Carvalho L.P.S."/>
            <person name="Shen B."/>
        </authorList>
    </citation>
    <scope>NUCLEOTIDE SEQUENCE [LARGE SCALE GENOMIC DNA]</scope>
    <source>
        <strain evidence="6 7">NPDC050545</strain>
    </source>
</reference>
<evidence type="ECO:0000256" key="4">
    <source>
        <dbReference type="RuleBase" id="RU004504"/>
    </source>
</evidence>
<dbReference type="InterPro" id="IPR015422">
    <property type="entry name" value="PyrdxlP-dep_Trfase_small"/>
</dbReference>
<dbReference type="RefSeq" id="WP_397090239.1">
    <property type="nucleotide sequence ID" value="NZ_JBITGY010000015.1"/>
</dbReference>
<name>A0ABW7ZAI1_9ACTN</name>
<dbReference type="InterPro" id="IPR020578">
    <property type="entry name" value="Aminotrans_V_PyrdxlP_BS"/>
</dbReference>
<dbReference type="SUPFAM" id="SSF53383">
    <property type="entry name" value="PLP-dependent transferases"/>
    <property type="match status" value="1"/>
</dbReference>
<keyword evidence="7" id="KW-1185">Reference proteome</keyword>
<keyword evidence="6" id="KW-0808">Transferase</keyword>
<evidence type="ECO:0000256" key="1">
    <source>
        <dbReference type="ARBA" id="ARBA00001933"/>
    </source>
</evidence>
<feature type="domain" description="Aminotransferase class V" evidence="5">
    <location>
        <begin position="50"/>
        <end position="365"/>
    </location>
</feature>
<accession>A0ABW7ZAI1</accession>
<dbReference type="Pfam" id="PF00266">
    <property type="entry name" value="Aminotran_5"/>
    <property type="match status" value="1"/>
</dbReference>
<dbReference type="Proteomes" id="UP001612741">
    <property type="component" value="Unassembled WGS sequence"/>
</dbReference>
<dbReference type="PANTHER" id="PTHR43586:SF24">
    <property type="entry name" value="BLR4730 PROTEIN"/>
    <property type="match status" value="1"/>
</dbReference>